<dbReference type="InterPro" id="IPR008778">
    <property type="entry name" value="Pirin_C_dom"/>
</dbReference>
<proteinExistence type="inferred from homology"/>
<dbReference type="PIRSF" id="PIRSF006232">
    <property type="entry name" value="Pirin"/>
    <property type="match status" value="1"/>
</dbReference>
<dbReference type="Pfam" id="PF02678">
    <property type="entry name" value="Pirin"/>
    <property type="match status" value="1"/>
</dbReference>
<dbReference type="InterPro" id="IPR011051">
    <property type="entry name" value="RmlC_Cupin_sf"/>
</dbReference>
<feature type="domain" description="Pirin N-terminal" evidence="3">
    <location>
        <begin position="32"/>
        <end position="135"/>
    </location>
</feature>
<feature type="domain" description="Pirin C-terminal" evidence="4">
    <location>
        <begin position="193"/>
        <end position="294"/>
    </location>
</feature>
<dbReference type="PANTHER" id="PTHR13903:SF8">
    <property type="entry name" value="PIRIN"/>
    <property type="match status" value="1"/>
</dbReference>
<gene>
    <name evidence="5" type="ORF">GCM10022257_22750</name>
</gene>
<dbReference type="Pfam" id="PF05726">
    <property type="entry name" value="Pirin_C"/>
    <property type="match status" value="1"/>
</dbReference>
<evidence type="ECO:0000256" key="1">
    <source>
        <dbReference type="ARBA" id="ARBA00008416"/>
    </source>
</evidence>
<dbReference type="InterPro" id="IPR012093">
    <property type="entry name" value="Pirin"/>
</dbReference>
<keyword evidence="6" id="KW-1185">Reference proteome</keyword>
<accession>A0ABP8ED86</accession>
<protein>
    <submittedName>
        <fullName evidence="5">Pirin family protein</fullName>
    </submittedName>
</protein>
<name>A0ABP8ED86_9FLAO</name>
<dbReference type="PANTHER" id="PTHR13903">
    <property type="entry name" value="PIRIN-RELATED"/>
    <property type="match status" value="1"/>
</dbReference>
<evidence type="ECO:0000256" key="2">
    <source>
        <dbReference type="RuleBase" id="RU003457"/>
    </source>
</evidence>
<sequence>METILKIIIMKANTIKTVGRSDFVNMGPIQLRQPIPTRTIDNIDPFILLHHYGPYDISERNNPFDLGPHPHRGFEPITFLIQGEQLHRDSLGNESVVKAGDVQWTTAGRGIIHAEAPTKDFVQKGGALEGIQLWLNLPAEKKMIEANYQHVANEDFKTVTSDDKKVNIQIIAGELEGVYGRVKTQSPVNAFMITVEAGGGHEIKVPNSHQSTVYLLKGDVTINDSETLKLDANQLIQFNQDGEGFSITGNENSMLLFLSGEPFNEPVTTYGPYVMNTQTEIMEAMRDYQMGKMGFLPAN</sequence>
<dbReference type="CDD" id="cd02247">
    <property type="entry name" value="cupin_pirin_C"/>
    <property type="match status" value="1"/>
</dbReference>
<evidence type="ECO:0000259" key="3">
    <source>
        <dbReference type="Pfam" id="PF02678"/>
    </source>
</evidence>
<dbReference type="Proteomes" id="UP001500027">
    <property type="component" value="Unassembled WGS sequence"/>
</dbReference>
<dbReference type="Gene3D" id="2.60.120.10">
    <property type="entry name" value="Jelly Rolls"/>
    <property type="match status" value="2"/>
</dbReference>
<dbReference type="InterPro" id="IPR003829">
    <property type="entry name" value="Pirin_N_dom"/>
</dbReference>
<evidence type="ECO:0000259" key="4">
    <source>
        <dbReference type="Pfam" id="PF05726"/>
    </source>
</evidence>
<comment type="caution">
    <text evidence="5">The sequence shown here is derived from an EMBL/GenBank/DDBJ whole genome shotgun (WGS) entry which is preliminary data.</text>
</comment>
<organism evidence="5 6">
    <name type="scientific">Hyunsoonleella aestuarii</name>
    <dbReference type="NCBI Taxonomy" id="912802"/>
    <lineage>
        <taxon>Bacteria</taxon>
        <taxon>Pseudomonadati</taxon>
        <taxon>Bacteroidota</taxon>
        <taxon>Flavobacteriia</taxon>
        <taxon>Flavobacteriales</taxon>
        <taxon>Flavobacteriaceae</taxon>
    </lineage>
</organism>
<dbReference type="SUPFAM" id="SSF51182">
    <property type="entry name" value="RmlC-like cupins"/>
    <property type="match status" value="1"/>
</dbReference>
<evidence type="ECO:0000313" key="5">
    <source>
        <dbReference type="EMBL" id="GAA4270174.1"/>
    </source>
</evidence>
<comment type="similarity">
    <text evidence="1 2">Belongs to the pirin family.</text>
</comment>
<dbReference type="CDD" id="cd02909">
    <property type="entry name" value="cupin_pirin_N"/>
    <property type="match status" value="1"/>
</dbReference>
<reference evidence="6" key="1">
    <citation type="journal article" date="2019" name="Int. J. Syst. Evol. Microbiol.">
        <title>The Global Catalogue of Microorganisms (GCM) 10K type strain sequencing project: providing services to taxonomists for standard genome sequencing and annotation.</title>
        <authorList>
            <consortium name="The Broad Institute Genomics Platform"/>
            <consortium name="The Broad Institute Genome Sequencing Center for Infectious Disease"/>
            <person name="Wu L."/>
            <person name="Ma J."/>
        </authorList>
    </citation>
    <scope>NUCLEOTIDE SEQUENCE [LARGE SCALE GENOMIC DNA]</scope>
    <source>
        <strain evidence="6">JCM 17452</strain>
    </source>
</reference>
<evidence type="ECO:0000313" key="6">
    <source>
        <dbReference type="Proteomes" id="UP001500027"/>
    </source>
</evidence>
<dbReference type="EMBL" id="BAABAV010000002">
    <property type="protein sequence ID" value="GAA4270174.1"/>
    <property type="molecule type" value="Genomic_DNA"/>
</dbReference>
<dbReference type="InterPro" id="IPR014710">
    <property type="entry name" value="RmlC-like_jellyroll"/>
</dbReference>